<dbReference type="Gene3D" id="1.10.405.20">
    <property type="match status" value="1"/>
</dbReference>
<dbReference type="STRING" id="1316194.A0A1Q5UND1"/>
<proteinExistence type="predicted"/>
<dbReference type="AlphaFoldDB" id="A0A1Q5UND1"/>
<organism evidence="2 3">
    <name type="scientific">Penicillium subrubescens</name>
    <dbReference type="NCBI Taxonomy" id="1316194"/>
    <lineage>
        <taxon>Eukaryota</taxon>
        <taxon>Fungi</taxon>
        <taxon>Dikarya</taxon>
        <taxon>Ascomycota</taxon>
        <taxon>Pezizomycotina</taxon>
        <taxon>Eurotiomycetes</taxon>
        <taxon>Eurotiomycetidae</taxon>
        <taxon>Eurotiales</taxon>
        <taxon>Aspergillaceae</taxon>
        <taxon>Penicillium</taxon>
    </lineage>
</organism>
<gene>
    <name evidence="2" type="ORF">PENSUB_242</name>
</gene>
<name>A0A1Q5UND1_9EURO</name>
<feature type="signal peptide" evidence="1">
    <location>
        <begin position="1"/>
        <end position="25"/>
    </location>
</feature>
<accession>A0A1Q5UND1</accession>
<protein>
    <submittedName>
        <fullName evidence="2">Beta-cyclopiazonate dehydrogenase</fullName>
    </submittedName>
</protein>
<dbReference type="Gene3D" id="3.30.70.1990">
    <property type="match status" value="1"/>
</dbReference>
<sequence>MIMFSPSSKTIALLGLLAHASFVYSQPDALIRDVAIIGGGASGTFAAIRLRNEGKSTILIEKEAILGGHTNTYQDPVTKVNVDYGVEVFHNQEVVKDYFNKLNVSWAIASDFGGVGTPVYLDGNTAQKIAYTSPDPRAGLYAYATHLAQYAQLEYGFFLPEPVPEDLLLPFGAFLDKYPDIGNAAFTIFRFGQGLGDFLSQPTLYVFKNFGLDIIQDISTGFLVVTSQNNYEIYDHATKILGSDVLLSSTVVSTRHRDQKGGVLLEVQTPSGRRIVKAKSLLITIPPKLGNLRAFDLDDRETALFGAFQNTGYYTSLVKNTGLPAGFSSLSVGADTPYNIPDLPGVYTVDSTAIEGVFDIKYGSPHGLSDDFVRGEILSYVKKLQANGFAEKVPGEPEFVRFNSHTPFELTVSQDLISGGFYERLYGLQGYRGTWYTGAAFHTQDSSMLWNYTDSYVLPSMLSWLK</sequence>
<comment type="caution">
    <text evidence="2">The sequence shown here is derived from an EMBL/GenBank/DDBJ whole genome shotgun (WGS) entry which is preliminary data.</text>
</comment>
<dbReference type="Proteomes" id="UP000186955">
    <property type="component" value="Unassembled WGS sequence"/>
</dbReference>
<evidence type="ECO:0000256" key="1">
    <source>
        <dbReference type="SAM" id="SignalP"/>
    </source>
</evidence>
<feature type="chain" id="PRO_5012186055" evidence="1">
    <location>
        <begin position="26"/>
        <end position="466"/>
    </location>
</feature>
<dbReference type="Pfam" id="PF13450">
    <property type="entry name" value="NAD_binding_8"/>
    <property type="match status" value="1"/>
</dbReference>
<reference evidence="2 3" key="1">
    <citation type="submission" date="2016-10" db="EMBL/GenBank/DDBJ databases">
        <title>Genome sequence of the ascomycete fungus Penicillium subrubescens.</title>
        <authorList>
            <person name="De Vries R.P."/>
            <person name="Peng M."/>
            <person name="Dilokpimol A."/>
            <person name="Hilden K."/>
            <person name="Makela M.R."/>
            <person name="Grigoriev I."/>
            <person name="Riley R."/>
            <person name="Granchi Z."/>
        </authorList>
    </citation>
    <scope>NUCLEOTIDE SEQUENCE [LARGE SCALE GENOMIC DNA]</scope>
    <source>
        <strain evidence="2 3">CBS 132785</strain>
    </source>
</reference>
<dbReference type="SUPFAM" id="SSF51905">
    <property type="entry name" value="FAD/NAD(P)-binding domain"/>
    <property type="match status" value="1"/>
</dbReference>
<dbReference type="Gene3D" id="3.50.50.60">
    <property type="entry name" value="FAD/NAD(P)-binding domain"/>
    <property type="match status" value="1"/>
</dbReference>
<dbReference type="EMBL" id="MNBE01000120">
    <property type="protein sequence ID" value="OKP13973.1"/>
    <property type="molecule type" value="Genomic_DNA"/>
</dbReference>
<keyword evidence="1" id="KW-0732">Signal</keyword>
<dbReference type="InterPro" id="IPR036188">
    <property type="entry name" value="FAD/NAD-bd_sf"/>
</dbReference>
<keyword evidence="3" id="KW-1185">Reference proteome</keyword>
<evidence type="ECO:0000313" key="2">
    <source>
        <dbReference type="EMBL" id="OKP13973.1"/>
    </source>
</evidence>
<evidence type="ECO:0000313" key="3">
    <source>
        <dbReference type="Proteomes" id="UP000186955"/>
    </source>
</evidence>